<reference evidence="5 6" key="1">
    <citation type="submission" date="2022-01" db="EMBL/GenBank/DDBJ databases">
        <title>Whole genome-based taxonomy of the Shewanellaceae.</title>
        <authorList>
            <person name="Martin-Rodriguez A.J."/>
        </authorList>
    </citation>
    <scope>NUCLEOTIDE SEQUENCE [LARGE SCALE GENOMIC DNA]</scope>
    <source>
        <strain evidence="5 6">DSM 24955</strain>
    </source>
</reference>
<dbReference type="RefSeq" id="WP_102529039.1">
    <property type="nucleotide sequence ID" value="NZ_JAKIKU010000002.1"/>
</dbReference>
<feature type="signal peptide" evidence="3">
    <location>
        <begin position="1"/>
        <end position="19"/>
    </location>
</feature>
<dbReference type="InterPro" id="IPR006665">
    <property type="entry name" value="OmpA-like"/>
</dbReference>
<dbReference type="SUPFAM" id="SSF103647">
    <property type="entry name" value="TSP type-3 repeat"/>
    <property type="match status" value="1"/>
</dbReference>
<dbReference type="Proteomes" id="UP001202134">
    <property type="component" value="Unassembled WGS sequence"/>
</dbReference>
<feature type="domain" description="OmpA-like" evidence="4">
    <location>
        <begin position="63"/>
        <end position="177"/>
    </location>
</feature>
<feature type="region of interest" description="Disordered" evidence="2">
    <location>
        <begin position="156"/>
        <end position="177"/>
    </location>
</feature>
<evidence type="ECO:0000256" key="3">
    <source>
        <dbReference type="SAM" id="SignalP"/>
    </source>
</evidence>
<dbReference type="Gene3D" id="3.30.1330.60">
    <property type="entry name" value="OmpA-like domain"/>
    <property type="match status" value="1"/>
</dbReference>
<dbReference type="InterPro" id="IPR050330">
    <property type="entry name" value="Bact_OuterMem_StrucFunc"/>
</dbReference>
<organism evidence="5 6">
    <name type="scientific">Shewanella electrodiphila</name>
    <dbReference type="NCBI Taxonomy" id="934143"/>
    <lineage>
        <taxon>Bacteria</taxon>
        <taxon>Pseudomonadati</taxon>
        <taxon>Pseudomonadota</taxon>
        <taxon>Gammaproteobacteria</taxon>
        <taxon>Alteromonadales</taxon>
        <taxon>Shewanellaceae</taxon>
        <taxon>Shewanella</taxon>
    </lineage>
</organism>
<dbReference type="InterPro" id="IPR036737">
    <property type="entry name" value="OmpA-like_sf"/>
</dbReference>
<dbReference type="CDD" id="cd07185">
    <property type="entry name" value="OmpA_C-like"/>
    <property type="match status" value="1"/>
</dbReference>
<keyword evidence="1" id="KW-0472">Membrane</keyword>
<evidence type="ECO:0000259" key="4">
    <source>
        <dbReference type="PROSITE" id="PS51123"/>
    </source>
</evidence>
<keyword evidence="6" id="KW-1185">Reference proteome</keyword>
<dbReference type="Pfam" id="PF00691">
    <property type="entry name" value="OmpA"/>
    <property type="match status" value="1"/>
</dbReference>
<dbReference type="PANTHER" id="PTHR30329">
    <property type="entry name" value="STATOR ELEMENT OF FLAGELLAR MOTOR COMPLEX"/>
    <property type="match status" value="1"/>
</dbReference>
<keyword evidence="3" id="KW-0732">Signal</keyword>
<dbReference type="EMBL" id="JAKIKU010000002">
    <property type="protein sequence ID" value="MCL1044856.1"/>
    <property type="molecule type" value="Genomic_DNA"/>
</dbReference>
<dbReference type="SUPFAM" id="SSF103088">
    <property type="entry name" value="OmpA-like"/>
    <property type="match status" value="1"/>
</dbReference>
<protein>
    <submittedName>
        <fullName evidence="5">OmpA family protein</fullName>
    </submittedName>
</protein>
<dbReference type="PANTHER" id="PTHR30329:SF20">
    <property type="entry name" value="EXPORTED PROTEIN"/>
    <property type="match status" value="1"/>
</dbReference>
<proteinExistence type="predicted"/>
<comment type="caution">
    <text evidence="5">The sequence shown here is derived from an EMBL/GenBank/DDBJ whole genome shotgun (WGS) entry which is preliminary data.</text>
</comment>
<dbReference type="PROSITE" id="PS51123">
    <property type="entry name" value="OMPA_2"/>
    <property type="match status" value="1"/>
</dbReference>
<dbReference type="InterPro" id="IPR028974">
    <property type="entry name" value="TSP_type-3_rpt"/>
</dbReference>
<feature type="chain" id="PRO_5046034341" evidence="3">
    <location>
        <begin position="20"/>
        <end position="177"/>
    </location>
</feature>
<accession>A0ABT0KLZ6</accession>
<evidence type="ECO:0000256" key="2">
    <source>
        <dbReference type="SAM" id="MobiDB-lite"/>
    </source>
</evidence>
<sequence>MRKILVLFVCLSFISSSYAWVDTDRDGVPDKKDACPDTPLGVLVLANGCQDVTELAIANNPIEQNSAQNSSLKVYFDFAQANVLPTQLAAIKQMIPILQKGKGLLLVGHTDDIGSEQTNLNLSLQRAESVKKVLVDEFAFEPSSLAVQGKGSLEPVADNKTAQQRQLNRRVEFKVEK</sequence>
<evidence type="ECO:0000313" key="6">
    <source>
        <dbReference type="Proteomes" id="UP001202134"/>
    </source>
</evidence>
<gene>
    <name evidence="5" type="ORF">L2737_05880</name>
</gene>
<evidence type="ECO:0000256" key="1">
    <source>
        <dbReference type="PROSITE-ProRule" id="PRU00473"/>
    </source>
</evidence>
<name>A0ABT0KLZ6_9GAMM</name>
<evidence type="ECO:0000313" key="5">
    <source>
        <dbReference type="EMBL" id="MCL1044856.1"/>
    </source>
</evidence>